<dbReference type="SUPFAM" id="SSF50156">
    <property type="entry name" value="PDZ domain-like"/>
    <property type="match status" value="1"/>
</dbReference>
<evidence type="ECO:0000256" key="3">
    <source>
        <dbReference type="ARBA" id="ARBA00022801"/>
    </source>
</evidence>
<dbReference type="GO" id="GO:0007165">
    <property type="term" value="P:signal transduction"/>
    <property type="evidence" value="ECO:0007669"/>
    <property type="project" value="TreeGrafter"/>
</dbReference>
<organism evidence="9 10">
    <name type="scientific">Prosthecobacter vanneervenii</name>
    <dbReference type="NCBI Taxonomy" id="48466"/>
    <lineage>
        <taxon>Bacteria</taxon>
        <taxon>Pseudomonadati</taxon>
        <taxon>Verrucomicrobiota</taxon>
        <taxon>Verrucomicrobiia</taxon>
        <taxon>Verrucomicrobiales</taxon>
        <taxon>Verrucomicrobiaceae</taxon>
        <taxon>Prosthecobacter</taxon>
    </lineage>
</organism>
<dbReference type="InterPro" id="IPR040573">
    <property type="entry name" value="TSP_N"/>
</dbReference>
<sequence>MTRNFFTPVAAAASALALLLPTAQAETNFGQVAMHVAYMLQNHHYSKQDFDDKVSGEMLHNYLNMLDFKHIFFTEQDVAGFKDKYETTLDDHVLMRNISPAIEIYDIYKERVKERVEFLKKALETNKFTFDSKRTIQIKRDKAPWPKDKAEQDKLWLDIIEDNLLAERIADETRERDEKKKAEKAAAKKAESAAAKPEAKAEEPKAAAPAKPEVAAKKDKDKDDKDLTPKERVLKDYTRLLESINENDTKDVVNFFLSSLATAYDPHTEYMSTDESDNFRIHMSHKLVGIGALLGQKDDGAEIQGIVVGGPADKQGQLKLNDRIIAVAQGDDEFVDVKYLKLQKIVDMIRGEKNTTVRIKIVPADDPAGTRIIAIVRDEVPLKEKLANAELLVTPPDLGKTLKVGWINLSNFYADMENGTVSTSADVERLLRRLMKEKIDGLVLDLRDNGGGSLDEAIKLTGLFVPAGPVVQAKDWRGSITWRDCENEKPVYDGPMIVLTNKASASASEILAAALQDYHRALIVGDKSTFGKGTVQTILPVERYMPFFSDKKGAGDLKVTIQKFYRIAGGSTQLKGVEADVPLPSIRDVLDIGEASAENPLPYDTIPPRKYPLFRKDPFPIEEINARVKSRLATNPEFQNVVDEAKRLKDKIDRNTVSLNLQEREKERLDNEARRDKQTEERAKRVKEVAERIKDNGFKTYHLTLDNVDKPDLVPESAFTKEMNSGMRTASKDEEGGSDESKFPYGVEPVKLETIHVLRDLLELDHKPTTAAKTEDKAAAADKPQAQ</sequence>
<dbReference type="NCBIfam" id="TIGR00225">
    <property type="entry name" value="prc"/>
    <property type="match status" value="1"/>
</dbReference>
<protein>
    <submittedName>
        <fullName evidence="9">Carboxyl-terminal processing protease</fullName>
        <ecNumber evidence="9">3.4.21.102</ecNumber>
    </submittedName>
</protein>
<dbReference type="RefSeq" id="WP_184340428.1">
    <property type="nucleotide sequence ID" value="NZ_JACHIG010000006.1"/>
</dbReference>
<name>A0A7W7YCB7_9BACT</name>
<evidence type="ECO:0000313" key="9">
    <source>
        <dbReference type="EMBL" id="MBB5033505.1"/>
    </source>
</evidence>
<keyword evidence="7" id="KW-0732">Signal</keyword>
<keyword evidence="3 5" id="KW-0378">Hydrolase</keyword>
<dbReference type="PANTHER" id="PTHR32060">
    <property type="entry name" value="TAIL-SPECIFIC PROTEASE"/>
    <property type="match status" value="1"/>
</dbReference>
<evidence type="ECO:0000256" key="7">
    <source>
        <dbReference type="SAM" id="SignalP"/>
    </source>
</evidence>
<feature type="chain" id="PRO_5031372535" evidence="7">
    <location>
        <begin position="26"/>
        <end position="787"/>
    </location>
</feature>
<dbReference type="PANTHER" id="PTHR32060:SF22">
    <property type="entry name" value="CARBOXYL-TERMINAL-PROCESSING PEPTIDASE 3, CHLOROPLASTIC"/>
    <property type="match status" value="1"/>
</dbReference>
<gene>
    <name evidence="9" type="ORF">HNQ65_003093</name>
</gene>
<feature type="compositionally biased region" description="Basic and acidic residues" evidence="6">
    <location>
        <begin position="730"/>
        <end position="742"/>
    </location>
</feature>
<keyword evidence="2 5" id="KW-0645">Protease</keyword>
<proteinExistence type="inferred from homology"/>
<dbReference type="InterPro" id="IPR029045">
    <property type="entry name" value="ClpP/crotonase-like_dom_sf"/>
</dbReference>
<dbReference type="EC" id="3.4.21.102" evidence="9"/>
<dbReference type="Pfam" id="PF11818">
    <property type="entry name" value="DUF3340"/>
    <property type="match status" value="1"/>
</dbReference>
<keyword evidence="4 5" id="KW-0720">Serine protease</keyword>
<dbReference type="GO" id="GO:0006508">
    <property type="term" value="P:proteolysis"/>
    <property type="evidence" value="ECO:0007669"/>
    <property type="project" value="UniProtKB-KW"/>
</dbReference>
<dbReference type="PROSITE" id="PS50106">
    <property type="entry name" value="PDZ"/>
    <property type="match status" value="1"/>
</dbReference>
<feature type="domain" description="PDZ" evidence="8">
    <location>
        <begin position="278"/>
        <end position="350"/>
    </location>
</feature>
<dbReference type="InterPro" id="IPR005151">
    <property type="entry name" value="Tail-specific_protease"/>
</dbReference>
<feature type="compositionally biased region" description="Basic and acidic residues" evidence="6">
    <location>
        <begin position="214"/>
        <end position="229"/>
    </location>
</feature>
<feature type="compositionally biased region" description="Basic and acidic residues" evidence="6">
    <location>
        <begin position="765"/>
        <end position="780"/>
    </location>
</feature>
<reference evidence="9 10" key="1">
    <citation type="submission" date="2020-08" db="EMBL/GenBank/DDBJ databases">
        <title>Genomic Encyclopedia of Type Strains, Phase IV (KMG-IV): sequencing the most valuable type-strain genomes for metagenomic binning, comparative biology and taxonomic classification.</title>
        <authorList>
            <person name="Goeker M."/>
        </authorList>
    </citation>
    <scope>NUCLEOTIDE SEQUENCE [LARGE SCALE GENOMIC DNA]</scope>
    <source>
        <strain evidence="9 10">DSM 12252</strain>
    </source>
</reference>
<comment type="similarity">
    <text evidence="1 5">Belongs to the peptidase S41A family.</text>
</comment>
<dbReference type="Pfam" id="PF00595">
    <property type="entry name" value="PDZ"/>
    <property type="match status" value="1"/>
</dbReference>
<feature type="region of interest" description="Disordered" evidence="6">
    <location>
        <begin position="663"/>
        <end position="684"/>
    </location>
</feature>
<evidence type="ECO:0000256" key="1">
    <source>
        <dbReference type="ARBA" id="ARBA00009179"/>
    </source>
</evidence>
<dbReference type="GO" id="GO:0030288">
    <property type="term" value="C:outer membrane-bounded periplasmic space"/>
    <property type="evidence" value="ECO:0007669"/>
    <property type="project" value="TreeGrafter"/>
</dbReference>
<accession>A0A7W7YCB7</accession>
<dbReference type="InterPro" id="IPR004447">
    <property type="entry name" value="Peptidase_S41A"/>
</dbReference>
<dbReference type="SMART" id="SM00228">
    <property type="entry name" value="PDZ"/>
    <property type="match status" value="1"/>
</dbReference>
<dbReference type="CDD" id="cd06782">
    <property type="entry name" value="cpPDZ_CPP-like"/>
    <property type="match status" value="1"/>
</dbReference>
<comment type="caution">
    <text evidence="9">The sequence shown here is derived from an EMBL/GenBank/DDBJ whole genome shotgun (WGS) entry which is preliminary data.</text>
</comment>
<dbReference type="InterPro" id="IPR036034">
    <property type="entry name" value="PDZ_sf"/>
</dbReference>
<dbReference type="Proteomes" id="UP000590740">
    <property type="component" value="Unassembled WGS sequence"/>
</dbReference>
<dbReference type="Gene3D" id="2.30.42.10">
    <property type="match status" value="1"/>
</dbReference>
<feature type="region of interest" description="Disordered" evidence="6">
    <location>
        <begin position="723"/>
        <end position="745"/>
    </location>
</feature>
<dbReference type="InterPro" id="IPR020992">
    <property type="entry name" value="Tail_Prtase_C"/>
</dbReference>
<feature type="compositionally biased region" description="Basic and acidic residues" evidence="6">
    <location>
        <begin position="173"/>
        <end position="205"/>
    </location>
</feature>
<dbReference type="Pfam" id="PF03572">
    <property type="entry name" value="Peptidase_S41"/>
    <property type="match status" value="1"/>
</dbReference>
<dbReference type="GO" id="GO:0004252">
    <property type="term" value="F:serine-type endopeptidase activity"/>
    <property type="evidence" value="ECO:0007669"/>
    <property type="project" value="UniProtKB-EC"/>
</dbReference>
<dbReference type="AlphaFoldDB" id="A0A7W7YCB7"/>
<dbReference type="SUPFAM" id="SSF52096">
    <property type="entry name" value="ClpP/crotonase"/>
    <property type="match status" value="1"/>
</dbReference>
<feature type="signal peptide" evidence="7">
    <location>
        <begin position="1"/>
        <end position="25"/>
    </location>
</feature>
<dbReference type="InterPro" id="IPR001478">
    <property type="entry name" value="PDZ"/>
</dbReference>
<evidence type="ECO:0000256" key="6">
    <source>
        <dbReference type="SAM" id="MobiDB-lite"/>
    </source>
</evidence>
<keyword evidence="10" id="KW-1185">Reference proteome</keyword>
<dbReference type="Gene3D" id="3.90.226.10">
    <property type="entry name" value="2-enoyl-CoA Hydratase, Chain A, domain 1"/>
    <property type="match status" value="1"/>
</dbReference>
<evidence type="ECO:0000259" key="8">
    <source>
        <dbReference type="PROSITE" id="PS50106"/>
    </source>
</evidence>
<evidence type="ECO:0000256" key="2">
    <source>
        <dbReference type="ARBA" id="ARBA00022670"/>
    </source>
</evidence>
<evidence type="ECO:0000256" key="5">
    <source>
        <dbReference type="RuleBase" id="RU004404"/>
    </source>
</evidence>
<dbReference type="SMART" id="SM00245">
    <property type="entry name" value="TSPc"/>
    <property type="match status" value="1"/>
</dbReference>
<feature type="region of interest" description="Disordered" evidence="6">
    <location>
        <begin position="173"/>
        <end position="229"/>
    </location>
</feature>
<evidence type="ECO:0000313" key="10">
    <source>
        <dbReference type="Proteomes" id="UP000590740"/>
    </source>
</evidence>
<feature type="region of interest" description="Disordered" evidence="6">
    <location>
        <begin position="765"/>
        <end position="787"/>
    </location>
</feature>
<evidence type="ECO:0000256" key="4">
    <source>
        <dbReference type="ARBA" id="ARBA00022825"/>
    </source>
</evidence>
<dbReference type="Pfam" id="PF17804">
    <property type="entry name" value="TSP_NTD"/>
    <property type="match status" value="2"/>
</dbReference>
<dbReference type="CDD" id="cd07560">
    <property type="entry name" value="Peptidase_S41_CPP"/>
    <property type="match status" value="1"/>
</dbReference>
<dbReference type="EMBL" id="JACHIG010000006">
    <property type="protein sequence ID" value="MBB5033505.1"/>
    <property type="molecule type" value="Genomic_DNA"/>
</dbReference>